<dbReference type="OrthoDB" id="2646975at2"/>
<keyword evidence="2" id="KW-1185">Reference proteome</keyword>
<dbReference type="AlphaFoldDB" id="A0A3A6Q261"/>
<dbReference type="EMBL" id="QXQB01000002">
    <property type="protein sequence ID" value="RJX40064.1"/>
    <property type="molecule type" value="Genomic_DNA"/>
</dbReference>
<organism evidence="1 2">
    <name type="scientific">Paenibacillus pinisoli</name>
    <dbReference type="NCBI Taxonomy" id="1276110"/>
    <lineage>
        <taxon>Bacteria</taxon>
        <taxon>Bacillati</taxon>
        <taxon>Bacillota</taxon>
        <taxon>Bacilli</taxon>
        <taxon>Bacillales</taxon>
        <taxon>Paenibacillaceae</taxon>
        <taxon>Paenibacillus</taxon>
    </lineage>
</organism>
<proteinExistence type="predicted"/>
<gene>
    <name evidence="1" type="ORF">D3P09_11860</name>
</gene>
<dbReference type="Proteomes" id="UP000267798">
    <property type="component" value="Unassembled WGS sequence"/>
</dbReference>
<sequence>MAMVWHSDLFPKASEAELQRTKFLLSKYKSMCMLMDDFEKYEADMKQVAIDGEIARRIDQEDLHADKTANAVIVAEKQRWVYEKYKIYTFHLRRAAALIPDEDAGHAIQYRYLKGHSFKETVLFFRSGMSDSTVRRKLLEGTASIAGTLKLIGFFDQDNAEF</sequence>
<protein>
    <recommendedName>
        <fullName evidence="3">ArpU family transcriptional regulator</fullName>
    </recommendedName>
</protein>
<evidence type="ECO:0000313" key="1">
    <source>
        <dbReference type="EMBL" id="RJX40064.1"/>
    </source>
</evidence>
<reference evidence="1 2" key="1">
    <citation type="submission" date="2018-09" db="EMBL/GenBank/DDBJ databases">
        <title>Paenibacillus aracenensis nov. sp. isolated from a cave in southern Spain.</title>
        <authorList>
            <person name="Jurado V."/>
            <person name="Gutierrez-Patricio S."/>
            <person name="Gonzalez-Pimentel J.L."/>
            <person name="Miller A.Z."/>
            <person name="Laiz L."/>
            <person name="Saiz-Jimenez C."/>
        </authorList>
    </citation>
    <scope>NUCLEOTIDE SEQUENCE [LARGE SCALE GENOMIC DNA]</scope>
    <source>
        <strain evidence="1 2">JCM 19203</strain>
    </source>
</reference>
<evidence type="ECO:0000313" key="2">
    <source>
        <dbReference type="Proteomes" id="UP000267798"/>
    </source>
</evidence>
<accession>A0A3A6Q261</accession>
<dbReference type="RefSeq" id="WP_120110021.1">
    <property type="nucleotide sequence ID" value="NZ_QXQB01000002.1"/>
</dbReference>
<evidence type="ECO:0008006" key="3">
    <source>
        <dbReference type="Google" id="ProtNLM"/>
    </source>
</evidence>
<name>A0A3A6Q261_9BACL</name>
<comment type="caution">
    <text evidence="1">The sequence shown here is derived from an EMBL/GenBank/DDBJ whole genome shotgun (WGS) entry which is preliminary data.</text>
</comment>